<dbReference type="Proteomes" id="UP000295830">
    <property type="component" value="Unassembled WGS sequence"/>
</dbReference>
<keyword evidence="1" id="KW-0812">Transmembrane</keyword>
<keyword evidence="1" id="KW-1133">Transmembrane helix</keyword>
<sequence>MLKQRLMIQIGIAMAPITVVLLDVLLVGPDSGNELVQTIRSTGATPFIAWTVALFMGHWFHPVDGLKPVVPEPWNYALFGGLTLLIGILGFWVIDADVFSDWLPTLMVVLGFGAGSLLWPV</sequence>
<feature type="transmembrane region" description="Helical" evidence="1">
    <location>
        <begin position="101"/>
        <end position="119"/>
    </location>
</feature>
<evidence type="ECO:0000313" key="2">
    <source>
        <dbReference type="EMBL" id="TDT44202.1"/>
    </source>
</evidence>
<name>A0A4R7K058_9GAMM</name>
<evidence type="ECO:0000313" key="3">
    <source>
        <dbReference type="Proteomes" id="UP000295830"/>
    </source>
</evidence>
<organism evidence="2 3">
    <name type="scientific">Halospina denitrificans</name>
    <dbReference type="NCBI Taxonomy" id="332522"/>
    <lineage>
        <taxon>Bacteria</taxon>
        <taxon>Pseudomonadati</taxon>
        <taxon>Pseudomonadota</taxon>
        <taxon>Gammaproteobacteria</taxon>
        <taxon>Halospina</taxon>
    </lineage>
</organism>
<dbReference type="AlphaFoldDB" id="A0A4R7K058"/>
<feature type="transmembrane region" description="Helical" evidence="1">
    <location>
        <begin position="73"/>
        <end position="94"/>
    </location>
</feature>
<comment type="caution">
    <text evidence="2">The sequence shown here is derived from an EMBL/GenBank/DDBJ whole genome shotgun (WGS) entry which is preliminary data.</text>
</comment>
<keyword evidence="3" id="KW-1185">Reference proteome</keyword>
<dbReference type="EMBL" id="SOAX01000001">
    <property type="protein sequence ID" value="TDT44202.1"/>
    <property type="molecule type" value="Genomic_DNA"/>
</dbReference>
<protein>
    <submittedName>
        <fullName evidence="2">Uncharacterized protein</fullName>
    </submittedName>
</protein>
<keyword evidence="1" id="KW-0472">Membrane</keyword>
<evidence type="ECO:0000256" key="1">
    <source>
        <dbReference type="SAM" id="Phobius"/>
    </source>
</evidence>
<accession>A0A4R7K058</accession>
<reference evidence="2 3" key="1">
    <citation type="submission" date="2019-03" db="EMBL/GenBank/DDBJ databases">
        <title>Genomic Encyclopedia of Type Strains, Phase IV (KMG-IV): sequencing the most valuable type-strain genomes for metagenomic binning, comparative biology and taxonomic classification.</title>
        <authorList>
            <person name="Goeker M."/>
        </authorList>
    </citation>
    <scope>NUCLEOTIDE SEQUENCE [LARGE SCALE GENOMIC DNA]</scope>
    <source>
        <strain evidence="2 3">DSM 15505</strain>
    </source>
</reference>
<gene>
    <name evidence="2" type="ORF">DES49_0302</name>
</gene>
<proteinExistence type="predicted"/>
<dbReference type="RefSeq" id="WP_133734608.1">
    <property type="nucleotide sequence ID" value="NZ_SOAX01000001.1"/>
</dbReference>
<feature type="transmembrane region" description="Helical" evidence="1">
    <location>
        <begin position="6"/>
        <end position="27"/>
    </location>
</feature>
<feature type="transmembrane region" description="Helical" evidence="1">
    <location>
        <begin position="39"/>
        <end position="61"/>
    </location>
</feature>